<feature type="chain" id="PRO_5004560450" evidence="2">
    <location>
        <begin position="22"/>
        <end position="420"/>
    </location>
</feature>
<evidence type="ECO:0000256" key="1">
    <source>
        <dbReference type="SAM" id="MobiDB-lite"/>
    </source>
</evidence>
<feature type="compositionally biased region" description="Basic and acidic residues" evidence="1">
    <location>
        <begin position="401"/>
        <end position="411"/>
    </location>
</feature>
<gene>
    <name evidence="3" type="ORF">H072_4444</name>
</gene>
<evidence type="ECO:0000313" key="3">
    <source>
        <dbReference type="EMBL" id="EPS41659.1"/>
    </source>
</evidence>
<dbReference type="Proteomes" id="UP000015100">
    <property type="component" value="Unassembled WGS sequence"/>
</dbReference>
<dbReference type="EMBL" id="AQGS01000225">
    <property type="protein sequence ID" value="EPS41659.1"/>
    <property type="molecule type" value="Genomic_DNA"/>
</dbReference>
<reference evidence="4" key="2">
    <citation type="submission" date="2013-04" db="EMBL/GenBank/DDBJ databases">
        <title>Genomic mechanisms accounting for the adaptation to parasitism in nematode-trapping fungi.</title>
        <authorList>
            <person name="Ahren D.G."/>
        </authorList>
    </citation>
    <scope>NUCLEOTIDE SEQUENCE [LARGE SCALE GENOMIC DNA]</scope>
    <source>
        <strain evidence="4">CBS 200.50</strain>
    </source>
</reference>
<evidence type="ECO:0000313" key="4">
    <source>
        <dbReference type="Proteomes" id="UP000015100"/>
    </source>
</evidence>
<protein>
    <submittedName>
        <fullName evidence="3">Uncharacterized protein</fullName>
    </submittedName>
</protein>
<evidence type="ECO:0000256" key="2">
    <source>
        <dbReference type="SAM" id="SignalP"/>
    </source>
</evidence>
<accession>S8AFH7</accession>
<name>S8AFH7_DACHA</name>
<sequence length="420" mass="45063">MLLQNMLFNLLPVALFHVALATADLVRVGNLECEDIRQYHQCLPRGLASAPGIGIYLSAEYGTVSASYHDGNVTDIARIDASPELTKLMLELADPFTCSKAFSTTQKILHTLRNPSKWTSLLPFSSSSTPTSPAAILAETLSALRMAASEALRTPISQAVVILPDLPGLQYPDLEAAASLAGLTLLQGFTASSAHAPLTYSALAQRKAILPTLTTAAYAAAVPAGLCRNYTSFDECNEENLVQETEEGYTRGILRISLNAQTLSIDGAECASATMCFGDLRSRNFEGMGYHSPLRKEDPTKYWDVMTDLILRAGIATGRSGLDTLLLTGDYVLEEDFLDNLEMALLYVDGGADVIDQWHLDGSIVSYPPVYLPARGAAEMAKRIAAGQMVYAGEEGCTGSEEAHGDAKLEVEGVTEQPTT</sequence>
<dbReference type="AlphaFoldDB" id="S8AFH7"/>
<feature type="region of interest" description="Disordered" evidence="1">
    <location>
        <begin position="397"/>
        <end position="420"/>
    </location>
</feature>
<proteinExistence type="predicted"/>
<reference evidence="3 4" key="1">
    <citation type="journal article" date="2013" name="PLoS Genet.">
        <title>Genomic mechanisms accounting for the adaptation to parasitism in nematode-trapping fungi.</title>
        <authorList>
            <person name="Meerupati T."/>
            <person name="Andersson K.M."/>
            <person name="Friman E."/>
            <person name="Kumar D."/>
            <person name="Tunlid A."/>
            <person name="Ahren D."/>
        </authorList>
    </citation>
    <scope>NUCLEOTIDE SEQUENCE [LARGE SCALE GENOMIC DNA]</scope>
    <source>
        <strain evidence="3 4">CBS 200.50</strain>
    </source>
</reference>
<dbReference type="eggNOG" id="ENOG502SXTH">
    <property type="taxonomic scope" value="Eukaryota"/>
</dbReference>
<keyword evidence="4" id="KW-1185">Reference proteome</keyword>
<dbReference type="HOGENOM" id="CLU_653856_0_0_1"/>
<organism evidence="3 4">
    <name type="scientific">Dactylellina haptotyla (strain CBS 200.50)</name>
    <name type="common">Nematode-trapping fungus</name>
    <name type="synonym">Monacrosporium haptotylum</name>
    <dbReference type="NCBI Taxonomy" id="1284197"/>
    <lineage>
        <taxon>Eukaryota</taxon>
        <taxon>Fungi</taxon>
        <taxon>Dikarya</taxon>
        <taxon>Ascomycota</taxon>
        <taxon>Pezizomycotina</taxon>
        <taxon>Orbiliomycetes</taxon>
        <taxon>Orbiliales</taxon>
        <taxon>Orbiliaceae</taxon>
        <taxon>Dactylellina</taxon>
    </lineage>
</organism>
<feature type="signal peptide" evidence="2">
    <location>
        <begin position="1"/>
        <end position="21"/>
    </location>
</feature>
<keyword evidence="2" id="KW-0732">Signal</keyword>
<dbReference type="STRING" id="1284197.S8AFH7"/>
<dbReference type="OrthoDB" id="3643156at2759"/>
<comment type="caution">
    <text evidence="3">The sequence shown here is derived from an EMBL/GenBank/DDBJ whole genome shotgun (WGS) entry which is preliminary data.</text>
</comment>